<evidence type="ECO:0008006" key="4">
    <source>
        <dbReference type="Google" id="ProtNLM"/>
    </source>
</evidence>
<feature type="chain" id="PRO_5004271524" description="DUF3089 domain-containing protein" evidence="1">
    <location>
        <begin position="24"/>
        <end position="324"/>
    </location>
</feature>
<dbReference type="HOGENOM" id="CLU_054175_1_0_7"/>
<evidence type="ECO:0000313" key="2">
    <source>
        <dbReference type="EMBL" id="CAG37251.1"/>
    </source>
</evidence>
<keyword evidence="1" id="KW-0732">Signal</keyword>
<dbReference type="KEGG" id="dps:DP2522"/>
<dbReference type="eggNOG" id="COG2267">
    <property type="taxonomic scope" value="Bacteria"/>
</dbReference>
<sequence>MIIMKYNQIFAILLLLLCSCARQGSGEAIVDTVPNYSQSSSWLYQPGRVNKPIDLFYVYPTIYAEKNPANMNIGNRELRQRARHLIDAQASVYGESANIFAPLYRQMSMARLDGNSDALQSPFFQKGYEDVARAFDFYLQHLNGGRPFILAGHSQGSMVLIQLMRKKFADRALQKKLVAAYLIGYSVTAEDFKNYPWMKPAQGASDTGVIISYNTQSITAKDSPVLLPGAYGINPLNWSRTEPANKSMNRGAVFFRDNEIEREIPHYAGAYIDPATGALITQLPEKLNTGSFPAGVYHRFDYALWFRNLEENVQNRCETYLSTK</sequence>
<dbReference type="ESTHER" id="desps-q6ak75">
    <property type="family name" value="Duf_3089"/>
</dbReference>
<proteinExistence type="predicted"/>
<dbReference type="EMBL" id="CR522870">
    <property type="protein sequence ID" value="CAG37251.1"/>
    <property type="molecule type" value="Genomic_DNA"/>
</dbReference>
<organism evidence="2 3">
    <name type="scientific">Desulfotalea psychrophila (strain LSv54 / DSM 12343)</name>
    <dbReference type="NCBI Taxonomy" id="177439"/>
    <lineage>
        <taxon>Bacteria</taxon>
        <taxon>Pseudomonadati</taxon>
        <taxon>Thermodesulfobacteriota</taxon>
        <taxon>Desulfobulbia</taxon>
        <taxon>Desulfobulbales</taxon>
        <taxon>Desulfocapsaceae</taxon>
        <taxon>Desulfotalea</taxon>
    </lineage>
</organism>
<accession>Q6AK75</accession>
<name>Q6AK75_DESPS</name>
<dbReference type="Proteomes" id="UP000000602">
    <property type="component" value="Chromosome"/>
</dbReference>
<feature type="signal peptide" evidence="1">
    <location>
        <begin position="1"/>
        <end position="23"/>
    </location>
</feature>
<gene>
    <name evidence="2" type="ordered locus">DP2522</name>
</gene>
<evidence type="ECO:0000256" key="1">
    <source>
        <dbReference type="SAM" id="SignalP"/>
    </source>
</evidence>
<dbReference type="STRING" id="177439.DP2522"/>
<keyword evidence="3" id="KW-1185">Reference proteome</keyword>
<dbReference type="SUPFAM" id="SSF53474">
    <property type="entry name" value="alpha/beta-Hydrolases"/>
    <property type="match status" value="1"/>
</dbReference>
<dbReference type="InterPro" id="IPR029058">
    <property type="entry name" value="AB_hydrolase_fold"/>
</dbReference>
<dbReference type="PROSITE" id="PS51257">
    <property type="entry name" value="PROKAR_LIPOPROTEIN"/>
    <property type="match status" value="1"/>
</dbReference>
<protein>
    <recommendedName>
        <fullName evidence="4">DUF3089 domain-containing protein</fullName>
    </recommendedName>
</protein>
<dbReference type="AlphaFoldDB" id="Q6AK75"/>
<reference evidence="3" key="1">
    <citation type="journal article" date="2004" name="Environ. Microbiol.">
        <title>The genome of Desulfotalea psychrophila, a sulfate-reducing bacterium from permanently cold Arctic sediments.</title>
        <authorList>
            <person name="Rabus R."/>
            <person name="Ruepp A."/>
            <person name="Frickey T."/>
            <person name="Rattei T."/>
            <person name="Fartmann B."/>
            <person name="Stark M."/>
            <person name="Bauer M."/>
            <person name="Zibat A."/>
            <person name="Lombardot T."/>
            <person name="Becker I."/>
            <person name="Amann J."/>
            <person name="Gellner K."/>
            <person name="Teeling H."/>
            <person name="Leuschner W.D."/>
            <person name="Gloeckner F.-O."/>
            <person name="Lupas A.N."/>
            <person name="Amann R."/>
            <person name="Klenk H.-P."/>
        </authorList>
    </citation>
    <scope>NUCLEOTIDE SEQUENCE [LARGE SCALE GENOMIC DNA]</scope>
    <source>
        <strain evidence="3">DSM 12343 / LSv54</strain>
    </source>
</reference>
<dbReference type="InterPro" id="IPR021440">
    <property type="entry name" value="DUF3089"/>
</dbReference>
<dbReference type="Gene3D" id="3.40.50.1820">
    <property type="entry name" value="alpha/beta hydrolase"/>
    <property type="match status" value="1"/>
</dbReference>
<dbReference type="Pfam" id="PF11288">
    <property type="entry name" value="DUF3089"/>
    <property type="match status" value="1"/>
</dbReference>
<evidence type="ECO:0000313" key="3">
    <source>
        <dbReference type="Proteomes" id="UP000000602"/>
    </source>
</evidence>